<sequence length="463" mass="51462">MSKNTPTVALQFLGAAGVVTGSRTLLSIGDYKLLIDCGLFQGNKEERKLNKVKRLPFKPADLDAIILTHGHLDHSGYLPVLVKKGYTGPIYATAPTKDITEIILSDSAHIQEEDAKEANKSREEEGKKLVKPLYKLKHVRKTMELFETHPDKEWISPKEGLRFRFLKSGHILGSVSVELEVAGKTFLFSGDVGQQSPLILDTPTRCPQADYFIMESTYGDKLHDKTVSPFQALQEVVNKTFEKGGSLVIPSFAVERAQEIIMLLNDLMLEKSIPALPIYLDSPMGINVTELFQKHTGWHNLTDSEAERLTENVHIVQKFEETLHVLDENVPKQKIIIAGSGMATGGRVLYYLKQLLGDEKNTILLVGHQAKGTRGNKLSNGAESIKIDGKHYDVRAEITQIGSLSAHADQEDLLWCLGALKEAPAQIFLNHGEEDAASALKEKIKQQYGWPVTVAEMDKVYEL</sequence>
<evidence type="ECO:0000256" key="1">
    <source>
        <dbReference type="ARBA" id="ARBA00022801"/>
    </source>
</evidence>
<dbReference type="Gene3D" id="3.40.50.10890">
    <property type="match status" value="1"/>
</dbReference>
<gene>
    <name evidence="4" type="ORF">PKOR_18105</name>
</gene>
<dbReference type="KEGG" id="pko:PKOR_18105"/>
<organism evidence="4 5">
    <name type="scientific">Pontibacter korlensis</name>
    <dbReference type="NCBI Taxonomy" id="400092"/>
    <lineage>
        <taxon>Bacteria</taxon>
        <taxon>Pseudomonadati</taxon>
        <taxon>Bacteroidota</taxon>
        <taxon>Cytophagia</taxon>
        <taxon>Cytophagales</taxon>
        <taxon>Hymenobacteraceae</taxon>
        <taxon>Pontibacter</taxon>
    </lineage>
</organism>
<dbReference type="InterPro" id="IPR050698">
    <property type="entry name" value="MBL"/>
</dbReference>
<reference evidence="4 5" key="1">
    <citation type="journal article" date="2015" name="Sci. Rep.">
        <title>Unraveling adaptation of Pontibacter korlensis to radiation and infertility in desert through complete genome and comparative transcriptomic analysis.</title>
        <authorList>
            <person name="Dai J."/>
            <person name="Dai W."/>
            <person name="Qiu C."/>
            <person name="Yang Z."/>
            <person name="Zhang Y."/>
            <person name="Zhou M."/>
            <person name="Zhang L."/>
            <person name="Fang C."/>
            <person name="Gao Q."/>
            <person name="Yang Q."/>
            <person name="Li X."/>
            <person name="Wang Z."/>
            <person name="Wang Z."/>
            <person name="Jia Z."/>
            <person name="Chen X."/>
        </authorList>
    </citation>
    <scope>NUCLEOTIDE SEQUENCE [LARGE SCALE GENOMIC DNA]</scope>
    <source>
        <strain evidence="4 5">X14-1T</strain>
    </source>
</reference>
<accession>A0A0E3ZH81</accession>
<dbReference type="STRING" id="400092.PKOR_18105"/>
<dbReference type="Pfam" id="PF07521">
    <property type="entry name" value="RMMBL"/>
    <property type="match status" value="1"/>
</dbReference>
<dbReference type="PANTHER" id="PTHR11203">
    <property type="entry name" value="CLEAVAGE AND POLYADENYLATION SPECIFICITY FACTOR FAMILY MEMBER"/>
    <property type="match status" value="1"/>
</dbReference>
<dbReference type="HOGENOM" id="CLU_009673_5_2_10"/>
<dbReference type="GO" id="GO:0004521">
    <property type="term" value="F:RNA endonuclease activity"/>
    <property type="evidence" value="ECO:0007669"/>
    <property type="project" value="TreeGrafter"/>
</dbReference>
<keyword evidence="1" id="KW-0378">Hydrolase</keyword>
<dbReference type="InterPro" id="IPR011108">
    <property type="entry name" value="RMMBL"/>
</dbReference>
<dbReference type="AlphaFoldDB" id="A0A0E3ZH81"/>
<evidence type="ECO:0000259" key="3">
    <source>
        <dbReference type="SMART" id="SM01027"/>
    </source>
</evidence>
<protein>
    <submittedName>
        <fullName evidence="4">Metallo-beta-lactamase</fullName>
    </submittedName>
</protein>
<dbReference type="SMART" id="SM00849">
    <property type="entry name" value="Lactamase_B"/>
    <property type="match status" value="1"/>
</dbReference>
<evidence type="ECO:0000259" key="2">
    <source>
        <dbReference type="SMART" id="SM00849"/>
    </source>
</evidence>
<feature type="domain" description="Beta-Casp" evidence="3">
    <location>
        <begin position="257"/>
        <end position="378"/>
    </location>
</feature>
<dbReference type="Pfam" id="PF10996">
    <property type="entry name" value="Beta-Casp"/>
    <property type="match status" value="1"/>
</dbReference>
<dbReference type="InterPro" id="IPR036866">
    <property type="entry name" value="RibonucZ/Hydroxyglut_hydro"/>
</dbReference>
<dbReference type="Proteomes" id="UP000033109">
    <property type="component" value="Chromosome"/>
</dbReference>
<dbReference type="PATRIC" id="fig|400092.3.peg.3969"/>
<feature type="domain" description="Metallo-beta-lactamase" evidence="2">
    <location>
        <begin position="20"/>
        <end position="231"/>
    </location>
</feature>
<evidence type="ECO:0000313" key="4">
    <source>
        <dbReference type="EMBL" id="AKD04658.1"/>
    </source>
</evidence>
<evidence type="ECO:0000313" key="5">
    <source>
        <dbReference type="Proteomes" id="UP000033109"/>
    </source>
</evidence>
<name>A0A0E3ZH81_9BACT</name>
<proteinExistence type="predicted"/>
<dbReference type="SMART" id="SM01027">
    <property type="entry name" value="Beta-Casp"/>
    <property type="match status" value="1"/>
</dbReference>
<dbReference type="PANTHER" id="PTHR11203:SF37">
    <property type="entry name" value="INTEGRATOR COMPLEX SUBUNIT 11"/>
    <property type="match status" value="1"/>
</dbReference>
<dbReference type="Gene3D" id="3.60.15.10">
    <property type="entry name" value="Ribonuclease Z/Hydroxyacylglutathione hydrolase-like"/>
    <property type="match status" value="1"/>
</dbReference>
<dbReference type="Pfam" id="PF00753">
    <property type="entry name" value="Lactamase_B"/>
    <property type="match status" value="1"/>
</dbReference>
<dbReference type="SUPFAM" id="SSF56281">
    <property type="entry name" value="Metallo-hydrolase/oxidoreductase"/>
    <property type="match status" value="1"/>
</dbReference>
<dbReference type="GO" id="GO:0016787">
    <property type="term" value="F:hydrolase activity"/>
    <property type="evidence" value="ECO:0007669"/>
    <property type="project" value="UniProtKB-KW"/>
</dbReference>
<dbReference type="RefSeq" id="WP_046312524.1">
    <property type="nucleotide sequence ID" value="NZ_CBCSCY010000085.1"/>
</dbReference>
<dbReference type="EMBL" id="CP009621">
    <property type="protein sequence ID" value="AKD04658.1"/>
    <property type="molecule type" value="Genomic_DNA"/>
</dbReference>
<keyword evidence="5" id="KW-1185">Reference proteome</keyword>
<dbReference type="InterPro" id="IPR022712">
    <property type="entry name" value="Beta_Casp"/>
</dbReference>
<dbReference type="OrthoDB" id="9803916at2"/>
<dbReference type="CDD" id="cd16295">
    <property type="entry name" value="TTHA0252-CPSF-like_MBL-fold"/>
    <property type="match status" value="1"/>
</dbReference>
<dbReference type="InterPro" id="IPR001279">
    <property type="entry name" value="Metallo-B-lactamas"/>
</dbReference>